<protein>
    <submittedName>
        <fullName evidence="2">Uncharacterized protein</fullName>
    </submittedName>
</protein>
<name>A0A3S5CUK1_9PLAT</name>
<dbReference type="EMBL" id="CAAALY010257539">
    <property type="protein sequence ID" value="VEL38320.1"/>
    <property type="molecule type" value="Genomic_DNA"/>
</dbReference>
<feature type="compositionally biased region" description="Basic and acidic residues" evidence="1">
    <location>
        <begin position="164"/>
        <end position="177"/>
    </location>
</feature>
<organism evidence="2 3">
    <name type="scientific">Protopolystoma xenopodis</name>
    <dbReference type="NCBI Taxonomy" id="117903"/>
    <lineage>
        <taxon>Eukaryota</taxon>
        <taxon>Metazoa</taxon>
        <taxon>Spiralia</taxon>
        <taxon>Lophotrochozoa</taxon>
        <taxon>Platyhelminthes</taxon>
        <taxon>Monogenea</taxon>
        <taxon>Polyopisthocotylea</taxon>
        <taxon>Polystomatidea</taxon>
        <taxon>Polystomatidae</taxon>
        <taxon>Protopolystoma</taxon>
    </lineage>
</organism>
<dbReference type="Proteomes" id="UP000784294">
    <property type="component" value="Unassembled WGS sequence"/>
</dbReference>
<comment type="caution">
    <text evidence="2">The sequence shown here is derived from an EMBL/GenBank/DDBJ whole genome shotgun (WGS) entry which is preliminary data.</text>
</comment>
<feature type="region of interest" description="Disordered" evidence="1">
    <location>
        <begin position="151"/>
        <end position="177"/>
    </location>
</feature>
<reference evidence="2" key="1">
    <citation type="submission" date="2018-11" db="EMBL/GenBank/DDBJ databases">
        <authorList>
            <consortium name="Pathogen Informatics"/>
        </authorList>
    </citation>
    <scope>NUCLEOTIDE SEQUENCE</scope>
</reference>
<evidence type="ECO:0000313" key="3">
    <source>
        <dbReference type="Proteomes" id="UP000784294"/>
    </source>
</evidence>
<keyword evidence="3" id="KW-1185">Reference proteome</keyword>
<evidence type="ECO:0000313" key="2">
    <source>
        <dbReference type="EMBL" id="VEL38320.1"/>
    </source>
</evidence>
<proteinExistence type="predicted"/>
<sequence>MILSDTIRLDQITSCPIQTDPIRTHSVRSNLILSGTIRVDHITSCPIQTDPIRTHSLRANLIISGTIRCNLIRCPRSEMERTDLFTNAQKFGRTASTSPHSDRKSSSHRVGWSLLQSIPAVPKQPDRFVLPTSRVDRKRRADEAVPACRRGAWADGQKAQQPDSNRHLRHEGMGRTRPYRDGFAADCIITRQRRHTDRTRHMLKSTAELPASRGRVEPSPRITVGLHLPPHFVCTAR</sequence>
<evidence type="ECO:0000256" key="1">
    <source>
        <dbReference type="SAM" id="MobiDB-lite"/>
    </source>
</evidence>
<accession>A0A3S5CUK1</accession>
<dbReference type="AlphaFoldDB" id="A0A3S5CUK1"/>
<gene>
    <name evidence="2" type="ORF">PXEA_LOCUS31760</name>
</gene>